<comment type="caution">
    <text evidence="2">The sequence shown here is derived from an EMBL/GenBank/DDBJ whole genome shotgun (WGS) entry which is preliminary data.</text>
</comment>
<dbReference type="InterPro" id="IPR029058">
    <property type="entry name" value="AB_hydrolase_fold"/>
</dbReference>
<dbReference type="Gene3D" id="1.10.260.130">
    <property type="match status" value="1"/>
</dbReference>
<sequence>MAARLAVATVALTAGLATATPAQAAIYPTADPDPFYAAPGDIGNYKPGDVVRSRQLPQGLFPGSTAWQLVYRSTNSAGDPIAAVTTVLVPPGGGHNQPLVSYQPFINALGLQCAPSHGLFTGEVKESVALNLLLARGWAVTVPDYLGPTSAYGAARMGGRLVLDSARAIKRFKQIGLTDSPIGLAGYSGGGMVTGFAAALAPEYAPELRIVGTALGGVPENIGKLALDVSGAPNPLFGLGFAGAIGLEREYPKDMSLDKWLNPAGLALRNRMANACTEQIIADAANKKFTDYFNGTPDDVNATQIHILHANSLETFDGVPKSPIYQWHGDADVVNPQLVREVVARYCHAGTPVQFEMLHGADHGTGMLNAPRAIDYLADRFAGKPAPNNC</sequence>
<proteinExistence type="predicted"/>
<organism evidence="2 3">
    <name type="scientific">Nocardia pulmonis</name>
    <dbReference type="NCBI Taxonomy" id="2951408"/>
    <lineage>
        <taxon>Bacteria</taxon>
        <taxon>Bacillati</taxon>
        <taxon>Actinomycetota</taxon>
        <taxon>Actinomycetes</taxon>
        <taxon>Mycobacteriales</taxon>
        <taxon>Nocardiaceae</taxon>
        <taxon>Nocardia</taxon>
    </lineage>
</organism>
<evidence type="ECO:0000256" key="1">
    <source>
        <dbReference type="SAM" id="SignalP"/>
    </source>
</evidence>
<keyword evidence="3" id="KW-1185">Reference proteome</keyword>
<dbReference type="PANTHER" id="PTHR34853:SF1">
    <property type="entry name" value="LIPASE 5"/>
    <property type="match status" value="1"/>
</dbReference>
<accession>A0A9X2IUQ5</accession>
<dbReference type="InterPro" id="IPR005152">
    <property type="entry name" value="Lipase_secreted"/>
</dbReference>
<dbReference type="GO" id="GO:0016042">
    <property type="term" value="P:lipid catabolic process"/>
    <property type="evidence" value="ECO:0007669"/>
    <property type="project" value="InterPro"/>
</dbReference>
<reference evidence="2" key="1">
    <citation type="submission" date="2022-06" db="EMBL/GenBank/DDBJ databases">
        <title>Novel species in genus nocardia.</title>
        <authorList>
            <person name="Li F."/>
        </authorList>
    </citation>
    <scope>NUCLEOTIDE SEQUENCE</scope>
    <source>
        <strain evidence="2">CDC141</strain>
    </source>
</reference>
<dbReference type="RefSeq" id="WP_251909247.1">
    <property type="nucleotide sequence ID" value="NZ_JAMRXG010000001.1"/>
</dbReference>
<keyword evidence="1" id="KW-0732">Signal</keyword>
<name>A0A9X2IUQ5_9NOCA</name>
<dbReference type="EMBL" id="JAMRXG010000001">
    <property type="protein sequence ID" value="MCM6772388.1"/>
    <property type="molecule type" value="Genomic_DNA"/>
</dbReference>
<feature type="chain" id="PRO_5040825716" evidence="1">
    <location>
        <begin position="25"/>
        <end position="390"/>
    </location>
</feature>
<dbReference type="Gene3D" id="3.40.50.1820">
    <property type="entry name" value="alpha/beta hydrolase"/>
    <property type="match status" value="1"/>
</dbReference>
<dbReference type="GO" id="GO:0004806">
    <property type="term" value="F:triacylglycerol lipase activity"/>
    <property type="evidence" value="ECO:0007669"/>
    <property type="project" value="InterPro"/>
</dbReference>
<dbReference type="AlphaFoldDB" id="A0A9X2IUQ5"/>
<dbReference type="PANTHER" id="PTHR34853">
    <property type="match status" value="1"/>
</dbReference>
<gene>
    <name evidence="2" type="ORF">NDR86_02740</name>
</gene>
<dbReference type="Pfam" id="PF03583">
    <property type="entry name" value="LIP"/>
    <property type="match status" value="1"/>
</dbReference>
<dbReference type="Proteomes" id="UP001139157">
    <property type="component" value="Unassembled WGS sequence"/>
</dbReference>
<dbReference type="SUPFAM" id="SSF53474">
    <property type="entry name" value="alpha/beta-Hydrolases"/>
    <property type="match status" value="1"/>
</dbReference>
<dbReference type="PIRSF" id="PIRSF029171">
    <property type="entry name" value="Esterase_LipA"/>
    <property type="match status" value="1"/>
</dbReference>
<evidence type="ECO:0000313" key="2">
    <source>
        <dbReference type="EMBL" id="MCM6772388.1"/>
    </source>
</evidence>
<feature type="signal peptide" evidence="1">
    <location>
        <begin position="1"/>
        <end position="24"/>
    </location>
</feature>
<protein>
    <submittedName>
        <fullName evidence="2">Lipase</fullName>
    </submittedName>
</protein>
<evidence type="ECO:0000313" key="3">
    <source>
        <dbReference type="Proteomes" id="UP001139157"/>
    </source>
</evidence>